<comment type="subcellular location">
    <subcellularLocation>
        <location evidence="1">Cell inner membrane</location>
        <topology evidence="1">Multi-pass membrane protein</topology>
    </subcellularLocation>
    <subcellularLocation>
        <location evidence="8">Cell membrane</location>
        <topology evidence="8">Multi-pass membrane protein</topology>
    </subcellularLocation>
</comment>
<feature type="transmembrane region" description="Helical" evidence="8">
    <location>
        <begin position="154"/>
        <end position="170"/>
    </location>
</feature>
<gene>
    <name evidence="10" type="ORF">GR204_01675</name>
</gene>
<dbReference type="InterPro" id="IPR043429">
    <property type="entry name" value="ArtM/GltK/GlnP/TcyL/YhdX-like"/>
</dbReference>
<proteinExistence type="inferred from homology"/>
<evidence type="ECO:0000256" key="3">
    <source>
        <dbReference type="ARBA" id="ARBA00022448"/>
    </source>
</evidence>
<evidence type="ECO:0000259" key="9">
    <source>
        <dbReference type="PROSITE" id="PS50928"/>
    </source>
</evidence>
<sequence length="224" mass="24372">MRSQKADRLNTFVSRRLIGGALLSLELSVLAFAGGIVIGFALAIARNDGGPILSRLVRAYVVFFTNTPQLVQIYVIFFGLPDLGVVFSPFAAVLIGMTLNAGAYLTEILRAGVASVHHEELDAAETLGMSRLESLRYVIVPHVFRVAMPPLSNQYILMTLGTSMAAVFGVEELTGRALNVNSTTFRSIEIFTTIAGLYVVITFMATILLAVVGRYVFRARIRVL</sequence>
<dbReference type="GO" id="GO:0006865">
    <property type="term" value="P:amino acid transport"/>
    <property type="evidence" value="ECO:0007669"/>
    <property type="project" value="TreeGrafter"/>
</dbReference>
<evidence type="ECO:0000256" key="1">
    <source>
        <dbReference type="ARBA" id="ARBA00004429"/>
    </source>
</evidence>
<dbReference type="NCBIfam" id="TIGR01726">
    <property type="entry name" value="HEQRo_perm_3TM"/>
    <property type="match status" value="1"/>
</dbReference>
<evidence type="ECO:0000256" key="7">
    <source>
        <dbReference type="ARBA" id="ARBA00023136"/>
    </source>
</evidence>
<dbReference type="SUPFAM" id="SSF161098">
    <property type="entry name" value="MetI-like"/>
    <property type="match status" value="1"/>
</dbReference>
<dbReference type="GO" id="GO:0022857">
    <property type="term" value="F:transmembrane transporter activity"/>
    <property type="evidence" value="ECO:0007669"/>
    <property type="project" value="InterPro"/>
</dbReference>
<keyword evidence="4" id="KW-1003">Cell membrane</keyword>
<dbReference type="Pfam" id="PF00528">
    <property type="entry name" value="BPD_transp_1"/>
    <property type="match status" value="1"/>
</dbReference>
<dbReference type="InterPro" id="IPR035906">
    <property type="entry name" value="MetI-like_sf"/>
</dbReference>
<keyword evidence="7 8" id="KW-0472">Membrane</keyword>
<dbReference type="Proteomes" id="UP000471560">
    <property type="component" value="Unassembled WGS sequence"/>
</dbReference>
<comment type="caution">
    <text evidence="10">The sequence shown here is derived from an EMBL/GenBank/DDBJ whole genome shotgun (WGS) entry which is preliminary data.</text>
</comment>
<feature type="domain" description="ABC transmembrane type-1" evidence="9">
    <location>
        <begin position="21"/>
        <end position="209"/>
    </location>
</feature>
<dbReference type="AlphaFoldDB" id="A0A6P0AZ95"/>
<dbReference type="Gene3D" id="1.10.3720.10">
    <property type="entry name" value="MetI-like"/>
    <property type="match status" value="1"/>
</dbReference>
<evidence type="ECO:0000256" key="8">
    <source>
        <dbReference type="RuleBase" id="RU363032"/>
    </source>
</evidence>
<dbReference type="PROSITE" id="PS50928">
    <property type="entry name" value="ABC_TM1"/>
    <property type="match status" value="1"/>
</dbReference>
<dbReference type="EMBL" id="WUEZ01000002">
    <property type="protein sequence ID" value="NEI32725.1"/>
    <property type="molecule type" value="Genomic_DNA"/>
</dbReference>
<evidence type="ECO:0000256" key="5">
    <source>
        <dbReference type="ARBA" id="ARBA00022692"/>
    </source>
</evidence>
<name>A0A6P0AZ95_RHILE</name>
<comment type="similarity">
    <text evidence="2">Belongs to the binding-protein-dependent transport system permease family. HisMQ subfamily.</text>
</comment>
<feature type="transmembrane region" description="Helical" evidence="8">
    <location>
        <begin position="20"/>
        <end position="45"/>
    </location>
</feature>
<dbReference type="CDD" id="cd06261">
    <property type="entry name" value="TM_PBP2"/>
    <property type="match status" value="1"/>
</dbReference>
<evidence type="ECO:0000313" key="10">
    <source>
        <dbReference type="EMBL" id="NEI32725.1"/>
    </source>
</evidence>
<evidence type="ECO:0000313" key="11">
    <source>
        <dbReference type="Proteomes" id="UP000471560"/>
    </source>
</evidence>
<keyword evidence="6 8" id="KW-1133">Transmembrane helix</keyword>
<organism evidence="10 11">
    <name type="scientific">Rhizobium leguminosarum</name>
    <dbReference type="NCBI Taxonomy" id="384"/>
    <lineage>
        <taxon>Bacteria</taxon>
        <taxon>Pseudomonadati</taxon>
        <taxon>Pseudomonadota</taxon>
        <taxon>Alphaproteobacteria</taxon>
        <taxon>Hyphomicrobiales</taxon>
        <taxon>Rhizobiaceae</taxon>
        <taxon>Rhizobium/Agrobacterium group</taxon>
        <taxon>Rhizobium</taxon>
    </lineage>
</organism>
<dbReference type="PANTHER" id="PTHR30614:SF35">
    <property type="entry name" value="ABC TRANSPORTER PERMEASE PROTEIN"/>
    <property type="match status" value="1"/>
</dbReference>
<evidence type="ECO:0000256" key="6">
    <source>
        <dbReference type="ARBA" id="ARBA00022989"/>
    </source>
</evidence>
<dbReference type="PANTHER" id="PTHR30614">
    <property type="entry name" value="MEMBRANE COMPONENT OF AMINO ACID ABC TRANSPORTER"/>
    <property type="match status" value="1"/>
</dbReference>
<protein>
    <submittedName>
        <fullName evidence="10">ABC transporter permease subunit</fullName>
    </submittedName>
</protein>
<reference evidence="10 11" key="1">
    <citation type="submission" date="2019-12" db="EMBL/GenBank/DDBJ databases">
        <title>Rhizobium genotypes associated with high levels of biological nitrogen fixation by grain legumes in a temperate-maritime cropping system.</title>
        <authorList>
            <person name="Maluk M."/>
            <person name="Francesc Ferrando Molina F."/>
            <person name="Lopez Del Egido L."/>
            <person name="Lafos M."/>
            <person name="Langarica-Fuentes A."/>
            <person name="Gebre Yohannes G."/>
            <person name="Young M.W."/>
            <person name="Martin P."/>
            <person name="Gantlett R."/>
            <person name="Kenicer G."/>
            <person name="Hawes C."/>
            <person name="Begg G.S."/>
            <person name="Quilliam R.S."/>
            <person name="Squire G.R."/>
            <person name="Poole P.S."/>
            <person name="Young P.W."/>
            <person name="Iannetta P.M."/>
            <person name="James E.K."/>
        </authorList>
    </citation>
    <scope>NUCLEOTIDE SEQUENCE [LARGE SCALE GENOMIC DNA]</scope>
    <source>
        <strain evidence="10 11">JHI1096</strain>
    </source>
</reference>
<evidence type="ECO:0000256" key="4">
    <source>
        <dbReference type="ARBA" id="ARBA00022475"/>
    </source>
</evidence>
<evidence type="ECO:0000256" key="2">
    <source>
        <dbReference type="ARBA" id="ARBA00010072"/>
    </source>
</evidence>
<dbReference type="GO" id="GO:0043190">
    <property type="term" value="C:ATP-binding cassette (ABC) transporter complex"/>
    <property type="evidence" value="ECO:0007669"/>
    <property type="project" value="InterPro"/>
</dbReference>
<feature type="transmembrane region" description="Helical" evidence="8">
    <location>
        <begin position="190"/>
        <end position="217"/>
    </location>
</feature>
<keyword evidence="3 8" id="KW-0813">Transport</keyword>
<dbReference type="InterPro" id="IPR010065">
    <property type="entry name" value="AA_ABC_transptr_permease_3TM"/>
</dbReference>
<keyword evidence="5 8" id="KW-0812">Transmembrane</keyword>
<dbReference type="InterPro" id="IPR000515">
    <property type="entry name" value="MetI-like"/>
</dbReference>
<accession>A0A6P0AZ95</accession>